<protein>
    <submittedName>
        <fullName evidence="1">Uncharacterized protein</fullName>
    </submittedName>
</protein>
<dbReference type="EMBL" id="GGEC01075110">
    <property type="protein sequence ID" value="MBX55594.1"/>
    <property type="molecule type" value="Transcribed_RNA"/>
</dbReference>
<organism evidence="1">
    <name type="scientific">Rhizophora mucronata</name>
    <name type="common">Asiatic mangrove</name>
    <dbReference type="NCBI Taxonomy" id="61149"/>
    <lineage>
        <taxon>Eukaryota</taxon>
        <taxon>Viridiplantae</taxon>
        <taxon>Streptophyta</taxon>
        <taxon>Embryophyta</taxon>
        <taxon>Tracheophyta</taxon>
        <taxon>Spermatophyta</taxon>
        <taxon>Magnoliopsida</taxon>
        <taxon>eudicotyledons</taxon>
        <taxon>Gunneridae</taxon>
        <taxon>Pentapetalae</taxon>
        <taxon>rosids</taxon>
        <taxon>fabids</taxon>
        <taxon>Malpighiales</taxon>
        <taxon>Rhizophoraceae</taxon>
        <taxon>Rhizophora</taxon>
    </lineage>
</organism>
<proteinExistence type="predicted"/>
<name>A0A2P2PLF0_RHIMU</name>
<reference evidence="1" key="1">
    <citation type="submission" date="2018-02" db="EMBL/GenBank/DDBJ databases">
        <title>Rhizophora mucronata_Transcriptome.</title>
        <authorList>
            <person name="Meera S.P."/>
            <person name="Sreeshan A."/>
            <person name="Augustine A."/>
        </authorList>
    </citation>
    <scope>NUCLEOTIDE SEQUENCE</scope>
    <source>
        <tissue evidence="1">Leaf</tissue>
    </source>
</reference>
<sequence>MLRSISTFPAFASGKLPQQEPARKQFQQMPVFHVQQSTPRDWYPSYHQQEVQQALKQQI</sequence>
<dbReference type="AlphaFoldDB" id="A0A2P2PLF0"/>
<accession>A0A2P2PLF0</accession>
<evidence type="ECO:0000313" key="1">
    <source>
        <dbReference type="EMBL" id="MBX55594.1"/>
    </source>
</evidence>